<evidence type="ECO:0000259" key="1">
    <source>
        <dbReference type="SMART" id="SM00829"/>
    </source>
</evidence>
<evidence type="ECO:0000313" key="2">
    <source>
        <dbReference type="EMBL" id="ARU17709.1"/>
    </source>
</evidence>
<evidence type="ECO:0000313" key="5">
    <source>
        <dbReference type="Proteomes" id="UP000515297"/>
    </source>
</evidence>
<dbReference type="InterPro" id="IPR036291">
    <property type="entry name" value="NAD(P)-bd_dom_sf"/>
</dbReference>
<reference evidence="3 5" key="2">
    <citation type="submission" date="2020-08" db="EMBL/GenBank/DDBJ databases">
        <authorList>
            <person name="Liu G."/>
            <person name="Sun C."/>
        </authorList>
    </citation>
    <scope>NUCLEOTIDE SEQUENCE [LARGE SCALE GENOMIC DNA]</scope>
    <source>
        <strain evidence="3 5">OT19</strain>
        <plasmid evidence="3 5">plas1</plasmid>
    </source>
</reference>
<sequence length="318" mass="32817">MLAAIISELGGDPVIREFPAPPAQPGTSIVRVLAAGLQPTDIMRSKGVYNPPSPPYVIGGEGVGLLEDGRRVYFGHSIAGYGSACEWTAVADEEIWPLPEDVQAEQAISLAISGTGALIPLQEAKVKPGETVLVLGATGPLGQIALQVARQLGAGRVVGAGRSADALSILIDRGIADAVVQIGTGNDDAALSVAGPFEIVLDCVFGAPAQAAVRAMAAGGRMMSIGVGAGMHLTVSLAELVGKSVHGIGTGQRPVAERRAAFDRLIAWHREGKLSVSIRSFPLERIAEAWALLSDSSHGKVVLHVDQASRSHSNSIAQ</sequence>
<dbReference type="InterPro" id="IPR011032">
    <property type="entry name" value="GroES-like_sf"/>
</dbReference>
<dbReference type="GO" id="GO:0016491">
    <property type="term" value="F:oxidoreductase activity"/>
    <property type="evidence" value="ECO:0007669"/>
    <property type="project" value="InterPro"/>
</dbReference>
<geneLocation type="plasmid" evidence="3 5">
    <name>plas1</name>
</geneLocation>
<dbReference type="AlphaFoldDB" id="A0A1Z1FFX6"/>
<dbReference type="SUPFAM" id="SSF51735">
    <property type="entry name" value="NAD(P)-binding Rossmann-fold domains"/>
    <property type="match status" value="1"/>
</dbReference>
<dbReference type="SUPFAM" id="SSF50129">
    <property type="entry name" value="GroES-like"/>
    <property type="match status" value="1"/>
</dbReference>
<dbReference type="InterPro" id="IPR051397">
    <property type="entry name" value="Zn-ADH-like_protein"/>
</dbReference>
<dbReference type="SMART" id="SM00829">
    <property type="entry name" value="PKS_ER"/>
    <property type="match status" value="1"/>
</dbReference>
<dbReference type="PANTHER" id="PTHR43677">
    <property type="entry name" value="SHORT-CHAIN DEHYDROGENASE/REDUCTASE"/>
    <property type="match status" value="1"/>
</dbReference>
<evidence type="ECO:0000313" key="3">
    <source>
        <dbReference type="EMBL" id="QNE07097.1"/>
    </source>
</evidence>
<geneLocation type="plasmid" evidence="2">
    <name>pCME4A9I</name>
</geneLocation>
<dbReference type="Proteomes" id="UP000515297">
    <property type="component" value="Plasmid plas1"/>
</dbReference>
<dbReference type="OrthoDB" id="4190732at2"/>
<dbReference type="PANTHER" id="PTHR43677:SF11">
    <property type="entry name" value="ZINC-CONTAINING ALCOHOL DEHYDROGENASE"/>
    <property type="match status" value="1"/>
</dbReference>
<dbReference type="Proteomes" id="UP000195807">
    <property type="component" value="Plasmid pCME4A9I"/>
</dbReference>
<keyword evidence="2" id="KW-0614">Plasmid</keyword>
<dbReference type="EMBL" id="CP060053">
    <property type="protein sequence ID" value="QNE07097.1"/>
    <property type="molecule type" value="Genomic_DNA"/>
</dbReference>
<protein>
    <submittedName>
        <fullName evidence="3">Zinc-binding alcohol dehydrogenase family protein</fullName>
    </submittedName>
</protein>
<dbReference type="Gene3D" id="3.90.180.10">
    <property type="entry name" value="Medium-chain alcohol dehydrogenases, catalytic domain"/>
    <property type="match status" value="2"/>
</dbReference>
<dbReference type="InterPro" id="IPR013149">
    <property type="entry name" value="ADH-like_C"/>
</dbReference>
<dbReference type="STRING" id="450378.GCA_001661675_03047"/>
<dbReference type="RefSeq" id="WP_066849756.1">
    <property type="nucleotide sequence ID" value="NZ_CP019603.1"/>
</dbReference>
<proteinExistence type="predicted"/>
<gene>
    <name evidence="2" type="ORF">A9D14_15160</name>
    <name evidence="3" type="ORF">H4O24_18945</name>
</gene>
<dbReference type="InterPro" id="IPR020843">
    <property type="entry name" value="ER"/>
</dbReference>
<dbReference type="KEGG" id="cman:A9D14_15160"/>
<geneLocation type="plasmid" evidence="4">
    <name>pcme4a9i</name>
</geneLocation>
<dbReference type="Gene3D" id="3.40.50.720">
    <property type="entry name" value="NAD(P)-binding Rossmann-like Domain"/>
    <property type="match status" value="1"/>
</dbReference>
<keyword evidence="4" id="KW-1185">Reference proteome</keyword>
<dbReference type="EMBL" id="CP019603">
    <property type="protein sequence ID" value="ARU17709.1"/>
    <property type="molecule type" value="Genomic_DNA"/>
</dbReference>
<reference evidence="2 4" key="1">
    <citation type="submission" date="2017-01" db="EMBL/GenBank/DDBJ databases">
        <title>Complete genome sequence of esterase-producing bacterium Croceicoccus marinus E4A9.</title>
        <authorList>
            <person name="Wu Y.-H."/>
            <person name="Cheng H."/>
            <person name="Xu L."/>
            <person name="Huo Y.-Y."/>
            <person name="Wang C.-S."/>
            <person name="Xu X.-W."/>
        </authorList>
    </citation>
    <scope>NUCLEOTIDE SEQUENCE [LARGE SCALE GENOMIC DNA]</scope>
    <source>
        <strain evidence="2 4">E4A9</strain>
        <plasmid evidence="2">pCME4A9I</plasmid>
        <plasmid evidence="4">Plasmid pcme4a9i</plasmid>
    </source>
</reference>
<accession>A0A1Z1FFX6</accession>
<organism evidence="2 4">
    <name type="scientific">Croceicoccus marinus</name>
    <dbReference type="NCBI Taxonomy" id="450378"/>
    <lineage>
        <taxon>Bacteria</taxon>
        <taxon>Pseudomonadati</taxon>
        <taxon>Pseudomonadota</taxon>
        <taxon>Alphaproteobacteria</taxon>
        <taxon>Sphingomonadales</taxon>
        <taxon>Erythrobacteraceae</taxon>
        <taxon>Croceicoccus</taxon>
    </lineage>
</organism>
<name>A0A1Z1FFX6_9SPHN</name>
<evidence type="ECO:0000313" key="4">
    <source>
        <dbReference type="Proteomes" id="UP000195807"/>
    </source>
</evidence>
<dbReference type="Pfam" id="PF00107">
    <property type="entry name" value="ADH_zinc_N"/>
    <property type="match status" value="1"/>
</dbReference>
<feature type="domain" description="Enoyl reductase (ER)" evidence="1">
    <location>
        <begin position="10"/>
        <end position="303"/>
    </location>
</feature>